<evidence type="ECO:0000313" key="2">
    <source>
        <dbReference type="EMBL" id="SIR77136.1"/>
    </source>
</evidence>
<keyword evidence="1" id="KW-1133">Transmembrane helix</keyword>
<gene>
    <name evidence="2" type="ORF">SAMN05421858_3763</name>
</gene>
<protein>
    <recommendedName>
        <fullName evidence="4">Dolichyl-phosphate-mannose-protein mannosyltransferase</fullName>
    </recommendedName>
</protein>
<feature type="transmembrane region" description="Helical" evidence="1">
    <location>
        <begin position="479"/>
        <end position="497"/>
    </location>
</feature>
<keyword evidence="1" id="KW-0812">Transmembrane</keyword>
<feature type="transmembrane region" description="Helical" evidence="1">
    <location>
        <begin position="420"/>
        <end position="438"/>
    </location>
</feature>
<dbReference type="Proteomes" id="UP000186914">
    <property type="component" value="Unassembled WGS sequence"/>
</dbReference>
<feature type="transmembrane region" description="Helical" evidence="1">
    <location>
        <begin position="209"/>
        <end position="229"/>
    </location>
</feature>
<feature type="transmembrane region" description="Helical" evidence="1">
    <location>
        <begin position="14"/>
        <end position="33"/>
    </location>
</feature>
<accession>A0A1N7DMT5</accession>
<dbReference type="AlphaFoldDB" id="A0A1N7DMT5"/>
<proteinExistence type="predicted"/>
<dbReference type="OrthoDB" id="110868at2157"/>
<feature type="transmembrane region" description="Helical" evidence="1">
    <location>
        <begin position="344"/>
        <end position="364"/>
    </location>
</feature>
<evidence type="ECO:0000256" key="1">
    <source>
        <dbReference type="SAM" id="Phobius"/>
    </source>
</evidence>
<keyword evidence="3" id="KW-1185">Reference proteome</keyword>
<keyword evidence="1" id="KW-0472">Membrane</keyword>
<evidence type="ECO:0008006" key="4">
    <source>
        <dbReference type="Google" id="ProtNLM"/>
    </source>
</evidence>
<sequence length="663" mass="73121">MFGRISGWFQQRRFDVDAAIIGFILALGLFPLRFFASQIYIQTIPIVLGLGCGLYLLAIRNDRESIDFFPSFSRPVAQVLPSIVFTTTALMVGVALYSGERTLLFHVLAGMAGTLILLQILFTDDDDFLPALLLVQVLVLAFVVRLMAVYTTPSYIGIDIWTHMTQLAQGVLDQHSLAAMQGNKHIAAPLYHLLVAASAMLYDVSLRNALYLSVGLAMPMIILFVYAAAKLLVPTRWAIFAAMLYSIGDYVIEWGIHLIPTSHGLLFFAAIVYALMRIMQLQYSGRDFGLLVFLSVAIILTHQVSTFIMLVVLFSGLAAQFVLRLGLFHTKTARKPNIFENVEPVNLAGLLAFDIGLITFMWSFTPYNGDSFLETVLLYLSETMQDSFGFMNLANPGDSAEGIALPPPTLADMLATYTETVGFLILFGLCTVGCLYVLRRNRISHSTFTLLFATVVMTGFTLGLPLFGIRNFIPQRWFAFLYLPMAILAALGVGYLVHNLNRNIVVATLLVVALIYPGIMMVSGHGTLDNPVFEQEQTRLTYTEQEMVAVSSIRTMTGSPDSSNILPQQVLRTDHPYQTVFIRTGAYPAAAFNVSTNGGPTNHPLTVYRSYQTTGAPNYMLVNESANASVPVTRPISKQSVCRPSQSVLYTNGDVVMCANRTI</sequence>
<organism evidence="2 3">
    <name type="scientific">Haladaptatus litoreus</name>
    <dbReference type="NCBI Taxonomy" id="553468"/>
    <lineage>
        <taxon>Archaea</taxon>
        <taxon>Methanobacteriati</taxon>
        <taxon>Methanobacteriota</taxon>
        <taxon>Stenosarchaea group</taxon>
        <taxon>Halobacteria</taxon>
        <taxon>Halobacteriales</taxon>
        <taxon>Haladaptataceae</taxon>
        <taxon>Haladaptatus</taxon>
    </lineage>
</organism>
<name>A0A1N7DMT5_9EURY</name>
<evidence type="ECO:0000313" key="3">
    <source>
        <dbReference type="Proteomes" id="UP000186914"/>
    </source>
</evidence>
<feature type="transmembrane region" description="Helical" evidence="1">
    <location>
        <begin position="504"/>
        <end position="522"/>
    </location>
</feature>
<feature type="transmembrane region" description="Helical" evidence="1">
    <location>
        <begin position="39"/>
        <end position="58"/>
    </location>
</feature>
<feature type="transmembrane region" description="Helical" evidence="1">
    <location>
        <begin position="79"/>
        <end position="97"/>
    </location>
</feature>
<dbReference type="RefSeq" id="WP_076431597.1">
    <property type="nucleotide sequence ID" value="NZ_FTNO01000004.1"/>
</dbReference>
<reference evidence="3" key="1">
    <citation type="submission" date="2017-01" db="EMBL/GenBank/DDBJ databases">
        <authorList>
            <person name="Varghese N."/>
            <person name="Submissions S."/>
        </authorList>
    </citation>
    <scope>NUCLEOTIDE SEQUENCE [LARGE SCALE GENOMIC DNA]</scope>
    <source>
        <strain evidence="3">CGMCC 1.7737</strain>
    </source>
</reference>
<dbReference type="EMBL" id="FTNO01000004">
    <property type="protein sequence ID" value="SIR77136.1"/>
    <property type="molecule type" value="Genomic_DNA"/>
</dbReference>
<feature type="transmembrane region" description="Helical" evidence="1">
    <location>
        <begin position="450"/>
        <end position="473"/>
    </location>
</feature>
<feature type="transmembrane region" description="Helical" evidence="1">
    <location>
        <begin position="290"/>
        <end position="323"/>
    </location>
</feature>
<feature type="transmembrane region" description="Helical" evidence="1">
    <location>
        <begin position="264"/>
        <end position="284"/>
    </location>
</feature>
<feature type="transmembrane region" description="Helical" evidence="1">
    <location>
        <begin position="129"/>
        <end position="148"/>
    </location>
</feature>
<feature type="transmembrane region" description="Helical" evidence="1">
    <location>
        <begin position="103"/>
        <end position="122"/>
    </location>
</feature>